<dbReference type="Proteomes" id="UP001362899">
    <property type="component" value="Unassembled WGS sequence"/>
</dbReference>
<organism evidence="12 13">
    <name type="scientific">Starmerella bacillaris</name>
    <name type="common">Yeast</name>
    <name type="synonym">Candida zemplinina</name>
    <dbReference type="NCBI Taxonomy" id="1247836"/>
    <lineage>
        <taxon>Eukaryota</taxon>
        <taxon>Fungi</taxon>
        <taxon>Dikarya</taxon>
        <taxon>Ascomycota</taxon>
        <taxon>Saccharomycotina</taxon>
        <taxon>Dipodascomycetes</taxon>
        <taxon>Dipodascales</taxon>
        <taxon>Trichomonascaceae</taxon>
        <taxon>Starmerella</taxon>
    </lineage>
</organism>
<evidence type="ECO:0000256" key="2">
    <source>
        <dbReference type="ARBA" id="ARBA00007333"/>
    </source>
</evidence>
<comment type="subcellular location">
    <subcellularLocation>
        <location evidence="1 11">Mitochondrion inner membrane</location>
    </subcellularLocation>
</comment>
<comment type="subunit">
    <text evidence="11">F-type ATPases have 2 components, CF(1) - the catalytic core - and CF(0) - the membrane proton channel. CF(1) and CF(0) have multiple subunits.</text>
</comment>
<keyword evidence="8 11" id="KW-0496">Mitochondrion</keyword>
<comment type="similarity">
    <text evidence="2 11">Belongs to the ATPase e subunit family.</text>
</comment>
<protein>
    <recommendedName>
        <fullName evidence="11">ATP synthase F(0) complex subunit e, mitochondrial</fullName>
    </recommendedName>
</protein>
<keyword evidence="5 11" id="KW-0375">Hydrogen ion transport</keyword>
<keyword evidence="4 11" id="KW-0138">CF(0)</keyword>
<evidence type="ECO:0000313" key="12">
    <source>
        <dbReference type="EMBL" id="GMM53324.1"/>
    </source>
</evidence>
<keyword evidence="7 11" id="KW-0406">Ion transport</keyword>
<dbReference type="Pfam" id="PF05680">
    <property type="entry name" value="ATP-synt_E"/>
    <property type="match status" value="1"/>
</dbReference>
<dbReference type="GO" id="GO:0015078">
    <property type="term" value="F:proton transmembrane transporter activity"/>
    <property type="evidence" value="ECO:0007669"/>
    <property type="project" value="InterPro"/>
</dbReference>
<dbReference type="InterPro" id="IPR008386">
    <property type="entry name" value="ATP_synth_F0_esu_mt"/>
</dbReference>
<evidence type="ECO:0000256" key="6">
    <source>
        <dbReference type="ARBA" id="ARBA00022792"/>
    </source>
</evidence>
<keyword evidence="6 11" id="KW-0999">Mitochondrion inner membrane</keyword>
<evidence type="ECO:0000256" key="4">
    <source>
        <dbReference type="ARBA" id="ARBA00022547"/>
    </source>
</evidence>
<sequence length="89" mass="10202">MSFNVLRWTVLSGGIFYGFIHNNSLKKEADKEAWQHKVDNRRKLISEARAEYARLHPKPVIEGAPTTDVDSPDFDPVKVIDWAVKHIEA</sequence>
<accession>A0AAV5RP52</accession>
<evidence type="ECO:0000313" key="13">
    <source>
        <dbReference type="Proteomes" id="UP001362899"/>
    </source>
</evidence>
<keyword evidence="10 11" id="KW-0066">ATP synthesis</keyword>
<comment type="caution">
    <text evidence="12">The sequence shown here is derived from an EMBL/GenBank/DDBJ whole genome shotgun (WGS) entry which is preliminary data.</text>
</comment>
<evidence type="ECO:0000256" key="9">
    <source>
        <dbReference type="ARBA" id="ARBA00023136"/>
    </source>
</evidence>
<evidence type="ECO:0000256" key="8">
    <source>
        <dbReference type="ARBA" id="ARBA00023128"/>
    </source>
</evidence>
<proteinExistence type="inferred from homology"/>
<dbReference type="EMBL" id="BTGC01000008">
    <property type="protein sequence ID" value="GMM53324.1"/>
    <property type="molecule type" value="Genomic_DNA"/>
</dbReference>
<evidence type="ECO:0000256" key="1">
    <source>
        <dbReference type="ARBA" id="ARBA00004273"/>
    </source>
</evidence>
<reference evidence="12 13" key="1">
    <citation type="journal article" date="2023" name="Elife">
        <title>Identification of key yeast species and microbe-microbe interactions impacting larval growth of Drosophila in the wild.</title>
        <authorList>
            <person name="Mure A."/>
            <person name="Sugiura Y."/>
            <person name="Maeda R."/>
            <person name="Honda K."/>
            <person name="Sakurai N."/>
            <person name="Takahashi Y."/>
            <person name="Watada M."/>
            <person name="Katoh T."/>
            <person name="Gotoh A."/>
            <person name="Gotoh Y."/>
            <person name="Taniguchi I."/>
            <person name="Nakamura K."/>
            <person name="Hayashi T."/>
            <person name="Katayama T."/>
            <person name="Uemura T."/>
            <person name="Hattori Y."/>
        </authorList>
    </citation>
    <scope>NUCLEOTIDE SEQUENCE [LARGE SCALE GENOMIC DNA]</scope>
    <source>
        <strain evidence="12 13">SB-73</strain>
    </source>
</reference>
<evidence type="ECO:0000256" key="11">
    <source>
        <dbReference type="RuleBase" id="RU367005"/>
    </source>
</evidence>
<dbReference type="GO" id="GO:0005743">
    <property type="term" value="C:mitochondrial inner membrane"/>
    <property type="evidence" value="ECO:0007669"/>
    <property type="project" value="UniProtKB-SubCell"/>
</dbReference>
<keyword evidence="9" id="KW-0472">Membrane</keyword>
<dbReference type="AlphaFoldDB" id="A0AAV5RP52"/>
<gene>
    <name evidence="12" type="ORF">DASB73_042870</name>
</gene>
<evidence type="ECO:0000256" key="7">
    <source>
        <dbReference type="ARBA" id="ARBA00023065"/>
    </source>
</evidence>
<keyword evidence="13" id="KW-1185">Reference proteome</keyword>
<comment type="function">
    <text evidence="11">Subunit e, of the mitochondrial membrane ATP synthase complex (F(1)F(0) ATP synthase or Complex V) that produces ATP from ADP in the presence of a proton gradient across the membrane which is generated by electron transport complexes of the respiratory chain. ATP synthase complex consist of a soluble F(1) head domain - the catalytic core - and a membrane F(1) domain - the membrane proton channel. These two domains are linked by a central stalk rotating inside the F(1) region and a stationary peripheral stalk. During catalysis, ATP synthesis in the catalytic domain of F(1) is coupled via a rotary mechanism of the central stalk subunits to proton translocation. In vivo, can only synthesize ATP although its ATP hydrolase activity can be activated artificially in vitro. Part of the complex F(0) domain.</text>
</comment>
<name>A0AAV5RP52_STABA</name>
<evidence type="ECO:0000256" key="3">
    <source>
        <dbReference type="ARBA" id="ARBA00022448"/>
    </source>
</evidence>
<keyword evidence="3 11" id="KW-0813">Transport</keyword>
<dbReference type="GO" id="GO:0015986">
    <property type="term" value="P:proton motive force-driven ATP synthesis"/>
    <property type="evidence" value="ECO:0007669"/>
    <property type="project" value="InterPro"/>
</dbReference>
<evidence type="ECO:0000256" key="10">
    <source>
        <dbReference type="ARBA" id="ARBA00023310"/>
    </source>
</evidence>
<dbReference type="GO" id="GO:0045259">
    <property type="term" value="C:proton-transporting ATP synthase complex"/>
    <property type="evidence" value="ECO:0007669"/>
    <property type="project" value="UniProtKB-UniRule"/>
</dbReference>
<evidence type="ECO:0000256" key="5">
    <source>
        <dbReference type="ARBA" id="ARBA00022781"/>
    </source>
</evidence>